<organism evidence="5 6">
    <name type="scientific">Cyanidium caldarium</name>
    <name type="common">Red alga</name>
    <dbReference type="NCBI Taxonomy" id="2771"/>
    <lineage>
        <taxon>Eukaryota</taxon>
        <taxon>Rhodophyta</taxon>
        <taxon>Bangiophyceae</taxon>
        <taxon>Cyanidiales</taxon>
        <taxon>Cyanidiaceae</taxon>
        <taxon>Cyanidium</taxon>
    </lineage>
</organism>
<protein>
    <submittedName>
        <fullName evidence="5">Uncharacterized protein</fullName>
    </submittedName>
</protein>
<accession>A0AAV9IQG8</accession>
<evidence type="ECO:0000313" key="5">
    <source>
        <dbReference type="EMBL" id="KAK4534325.1"/>
    </source>
</evidence>
<evidence type="ECO:0000256" key="1">
    <source>
        <dbReference type="ARBA" id="ARBA00022574"/>
    </source>
</evidence>
<dbReference type="PANTHER" id="PTHR43991">
    <property type="entry name" value="WD REPEAT PROTEIN (AFU_ORTHOLOGUE AFUA_8G05640)-RELATED"/>
    <property type="match status" value="1"/>
</dbReference>
<dbReference type="InterPro" id="IPR015943">
    <property type="entry name" value="WD40/YVTN_repeat-like_dom_sf"/>
</dbReference>
<dbReference type="InterPro" id="IPR019775">
    <property type="entry name" value="WD40_repeat_CS"/>
</dbReference>
<dbReference type="EMBL" id="JANCYW010000001">
    <property type="protein sequence ID" value="KAK4534325.1"/>
    <property type="molecule type" value="Genomic_DNA"/>
</dbReference>
<feature type="region of interest" description="Disordered" evidence="4">
    <location>
        <begin position="273"/>
        <end position="301"/>
    </location>
</feature>
<proteinExistence type="predicted"/>
<feature type="region of interest" description="Disordered" evidence="4">
    <location>
        <begin position="552"/>
        <end position="594"/>
    </location>
</feature>
<evidence type="ECO:0000256" key="4">
    <source>
        <dbReference type="SAM" id="MobiDB-lite"/>
    </source>
</evidence>
<sequence length="932" mass="101107">MEERLDRESSASASGQASATRMDAVERQRQNPRGDDSPTEDHWEERDSREAPHPQPERETTNAPTPLEQDAQPLVAHPPDTMAGPAAGRAALPRVSVRDGQPVPLDFSTTAARTIYRGRFANTLRTAPETRHRPTPAHVLGLLAQLRTGLLASEGPSIIRPSLLRAPAVPPRPTPPPTTTTGAMVRGTRPPRTNTVDAGASPTGMREDAPQAAAPPAHPRPWTALTERPEARLAADGAVPEGMNAAAEHDMWLGPQLNEMMLMHAGEALDLEGASTTDSDDDDDDDEETAGHDAAGVSDEALLDAADYGTDDVDDDPLDIYPQDVRESTLGMDIQGVPWGRIPFHREAYRAQRVREYNNYTNVADSGVARLADASRPLLQPISVVGGREVDDSLHDAQGAWDGRWHRKWWRTAPTGALSADIQRGKDTPVRVLPGARSALPHAHRQRPYYFIESNTRRVRPSVVHFQLRHLLRATDEDTVYLVQNNCLVRYHAPTKHLRCLLNLSGETLIEEPGGISERVWTVSGGRNVDRAGSREARRQRRFQLRYFGNTDGSHARMTGTGRPEASPSVPAPDRASRATRRQVPPHHGHGRRVQVSTMATDGYVAVAGGFFGEIVGVDCRSERVLFDVRVTPDLNNAITNSIELFGGRGGCATGTSGPARYMATANNDCRVRIYDLERLALDAATVTEPPGVSSTVTSTPSRSASAPAPLSSLVFPWPVNHTSVRPSTTSSSSSFSSRTDDITASTLLAVAGDETDVFLVPCNAPRDMQTLRGHRDYTFATAWHPNGLYLATGNQDCTCRVWDVRRLDRPLLARTLAARMGAVRSVHFSGDGRFLCAAEAADFVHLIDTVSAPYGAGDHTRWPGDVEVGGVDGYAHETVLDVFGEVAGVSFTPGDGERLFVGVTDRTYGCLLQLRRSRYAGGAWLPGVAVA</sequence>
<reference evidence="5 6" key="1">
    <citation type="submission" date="2022-07" db="EMBL/GenBank/DDBJ databases">
        <title>Genome-wide signatures of adaptation to extreme environments.</title>
        <authorList>
            <person name="Cho C.H."/>
            <person name="Yoon H.S."/>
        </authorList>
    </citation>
    <scope>NUCLEOTIDE SEQUENCE [LARGE SCALE GENOMIC DNA]</scope>
    <source>
        <strain evidence="5 6">DBV 063 E5</strain>
    </source>
</reference>
<evidence type="ECO:0000256" key="2">
    <source>
        <dbReference type="ARBA" id="ARBA00022737"/>
    </source>
</evidence>
<dbReference type="InterPro" id="IPR036322">
    <property type="entry name" value="WD40_repeat_dom_sf"/>
</dbReference>
<dbReference type="InterPro" id="IPR001680">
    <property type="entry name" value="WD40_rpt"/>
</dbReference>
<dbReference type="Proteomes" id="UP001301350">
    <property type="component" value="Unassembled WGS sequence"/>
</dbReference>
<feature type="compositionally biased region" description="Pro residues" evidence="4">
    <location>
        <begin position="168"/>
        <end position="178"/>
    </location>
</feature>
<dbReference type="PROSITE" id="PS50082">
    <property type="entry name" value="WD_REPEATS_2"/>
    <property type="match status" value="1"/>
</dbReference>
<keyword evidence="2" id="KW-0677">Repeat</keyword>
<evidence type="ECO:0000313" key="6">
    <source>
        <dbReference type="Proteomes" id="UP001301350"/>
    </source>
</evidence>
<feature type="compositionally biased region" description="Basic and acidic residues" evidence="4">
    <location>
        <begin position="23"/>
        <end position="60"/>
    </location>
</feature>
<keyword evidence="1 3" id="KW-0853">WD repeat</keyword>
<dbReference type="Gene3D" id="2.130.10.10">
    <property type="entry name" value="YVTN repeat-like/Quinoprotein amine dehydrogenase"/>
    <property type="match status" value="1"/>
</dbReference>
<keyword evidence="6" id="KW-1185">Reference proteome</keyword>
<dbReference type="PROSITE" id="PS50294">
    <property type="entry name" value="WD_REPEATS_REGION"/>
    <property type="match status" value="1"/>
</dbReference>
<evidence type="ECO:0000256" key="3">
    <source>
        <dbReference type="PROSITE-ProRule" id="PRU00221"/>
    </source>
</evidence>
<name>A0AAV9IQG8_CYACA</name>
<feature type="compositionally biased region" description="Low complexity" evidence="4">
    <location>
        <begin position="10"/>
        <end position="19"/>
    </location>
</feature>
<dbReference type="AlphaFoldDB" id="A0AAV9IQG8"/>
<dbReference type="Pfam" id="PF00400">
    <property type="entry name" value="WD40"/>
    <property type="match status" value="1"/>
</dbReference>
<feature type="repeat" description="WD" evidence="3">
    <location>
        <begin position="772"/>
        <end position="806"/>
    </location>
</feature>
<feature type="region of interest" description="Disordered" evidence="4">
    <location>
        <begin position="165"/>
        <end position="222"/>
    </location>
</feature>
<gene>
    <name evidence="5" type="ORF">CDCA_CDCA01G0350</name>
</gene>
<dbReference type="PROSITE" id="PS00678">
    <property type="entry name" value="WD_REPEATS_1"/>
    <property type="match status" value="1"/>
</dbReference>
<dbReference type="SUPFAM" id="SSF50978">
    <property type="entry name" value="WD40 repeat-like"/>
    <property type="match status" value="1"/>
</dbReference>
<feature type="compositionally biased region" description="Acidic residues" evidence="4">
    <location>
        <begin position="278"/>
        <end position="288"/>
    </location>
</feature>
<dbReference type="SMART" id="SM00320">
    <property type="entry name" value="WD40"/>
    <property type="match status" value="3"/>
</dbReference>
<comment type="caution">
    <text evidence="5">The sequence shown here is derived from an EMBL/GenBank/DDBJ whole genome shotgun (WGS) entry which is preliminary data.</text>
</comment>
<feature type="region of interest" description="Disordered" evidence="4">
    <location>
        <begin position="1"/>
        <end position="87"/>
    </location>
</feature>
<feature type="compositionally biased region" description="Basic residues" evidence="4">
    <location>
        <begin position="578"/>
        <end position="593"/>
    </location>
</feature>
<dbReference type="PANTHER" id="PTHR43991:SF12">
    <property type="entry name" value="WD REPEAT PROTEIN (AFU_ORTHOLOGUE AFUA_8G05640)"/>
    <property type="match status" value="1"/>
</dbReference>